<dbReference type="Gene3D" id="2.30.38.10">
    <property type="entry name" value="Luciferase, Domain 3"/>
    <property type="match status" value="2"/>
</dbReference>
<organism evidence="5 6">
    <name type="scientific">Paraburkholderia dipogonis</name>
    <dbReference type="NCBI Taxonomy" id="1211383"/>
    <lineage>
        <taxon>Bacteria</taxon>
        <taxon>Pseudomonadati</taxon>
        <taxon>Pseudomonadota</taxon>
        <taxon>Betaproteobacteria</taxon>
        <taxon>Burkholderiales</taxon>
        <taxon>Burkholderiaceae</taxon>
        <taxon>Paraburkholderia</taxon>
    </lineage>
</organism>
<dbReference type="Pfam" id="PF00501">
    <property type="entry name" value="AMP-binding"/>
    <property type="match status" value="3"/>
</dbReference>
<dbReference type="InterPro" id="IPR000873">
    <property type="entry name" value="AMP-dep_synth/lig_dom"/>
</dbReference>
<dbReference type="CDD" id="cd17646">
    <property type="entry name" value="A_NRPS_AB3403-like"/>
    <property type="match status" value="1"/>
</dbReference>
<dbReference type="Gene3D" id="1.10.1200.10">
    <property type="entry name" value="ACP-like"/>
    <property type="match status" value="3"/>
</dbReference>
<feature type="domain" description="Carrier" evidence="4">
    <location>
        <begin position="1595"/>
        <end position="1669"/>
    </location>
</feature>
<dbReference type="PANTHER" id="PTHR45527:SF1">
    <property type="entry name" value="FATTY ACID SYNTHASE"/>
    <property type="match status" value="1"/>
</dbReference>
<sequence length="3228" mass="348075">MTSFPIALHHQIRAMARIDPDAPALASFTPHTVRLTRGELDSRAARLAARLRAAGVTTEVRVGVCVARSCDLFVALLAVLKAGGVFVALDPRHPAARLDWVARDAGLVHGIVDGSADAAMRARFTQCFDVASAAATDVAAPRFDGDAEDTPVHPRAAAYMIYTSGSTGTPKAVAVEHGPLAAHGEALAGSLPIGANDRVLHFASVNFDVSIEAWLVPLAVGGSVVISDPPPFAPETTHAFMLREGVTNTTLPPAYVREFANVCERLGVPPSLRTLLFGGEAMSQDSFDEIRRVFPSVRLVNGYGPTEAVISPMLWPVDPGMTPALEDGNGFASLPIGWPIGRRVARIDGAAQLGESGELLLGGVCLARGYHGRAALTAERFLPDPTGEPGERIYRTGDLARERADGSFDYLGRIDDQVQVRGVRVEPGEIAACLLTHPAVADAGVLAESAHGRTQLIACVVLQDTLDDAALQAHLAAHLPQAWMPHRLVRFERLPYTLNGKLDRAALRDFIATMPAVVDANHVAPRTATETRLATLWQTLLNDPAPIGCSDRFFARGGDSLAAMQLQAAIRIEWRVNLRLDALFDDQPLEALARLIDASETETSVGSHAITVVRTADAPFMDRAASFAQQRFWVLAQTQDAGAAYHVAVQWDVQGALDIGTLQRALDCLIARHQAWRTTLVESDDGIVVQRIHARLPVAIAQIDLRGAGEPERASRLVAFTEQHVGAPFDLSKGPLVRAALVTVTDDTQRFLLTAHHSISDGWSSRCAFEELRAAYAAFATGNEPQLPALTVQYADYAQWQRDWLAAGEGERQLAYWRDALRDAPEALALPLDRPRSPEHDYRGGRLALRLPVALSEAVRETARRAQASPFTVLLAAFDAWLYRLTGATDVVVAAPIAHRQRAETAPLVGLFLNTLALRARVAPDQSFAALLDGVRRSAFDAFAHQDVPFDQVLDAVKPPVRRGDAWLKVKFAQQFDLELSAELPGASVRMSPGLDLAARFDYALDFTDDPRGIELVVAYALDGIDERTAQAWLHSYAALVADAVRDPQRAIAELDCADSADYRAARRGRELKPAAGNVLALFARHACETPHRVALADADTQLTYAEVDAASDRIAFALRERGVSAEQPVAVCIERSVRFAAALIGVMKSGAYVVPLDPAAPHERLTASVEACGARWILTTSKDVTTVGAATALDFDTLTQASSSASVGDTTATASHTPPLANQAAYLIFTSGSTGTPKGVVISHGALADYVEGMLDELAFVADASMAMVSTVAADLGHTTLFGALCSGRTLHLLPAQCAFDPDRFAYEMRTRNVGILKIVPSHLHALLDAQHPDDVLPAHALVTGGETLPWSLVERIAVIKPACRVINHYGPTEATVGALTCDTSSPAQAAVYALSAHAVPLGLPLPNAYACVLDSHGASVPPGAIGELYLGGPGLARGYLNRAAATAERFVPNPFAPGERLYRTGDRVRLRADHRLDFLGRLDDQVKIRGYRVEPGEVSAALRALDGIAQAETLAVEQEGRLRLASFVALTSGARFDEAALRAALSARLPDYMVPAVLQRVVTLPVTANGKVDRAALRALAAAPAPLVATGDAPQGATEEVLAAVWMDVLKAERVGRDDNFFELGGDSILVLQVIARSRKRGVRFTPKQLFDAPTLAQLARVATTVDVAVQQAAPGASKAQAVPSKLEQSAALTPAQLRFFALEIPQRGHWNQSIELDTQAPFDFDAFARAFETLLTHHEIFRQRFTPVGAQGEWRLTLGERAFETLPLAAVSARDEADALAQFDALQSTLDLKHGPLVCALAALLPDGTTKLYLAIHHIIVDGVSWRVLLDDLDAAYRAACERRSVRLASTGTSAQEWAARLARAALDITNSPFAAELPYWTALAAPYDDLPLDRPQAKASNADAQSVIQTIGADLTRAALTEANAAYRTQMIELLIAALAQSLDMPVCRIELEGHGREALFDDVDVSRTPGWLTSHYPVQFTLESTPAATLGAVKDTLRAVPNKGLGFGVLRHYGDTATRAALAAVPRPHVTFNYLGQFDAPRDAVLVPRFGGAGCERDPAGPIGNALAIHAYIDGDATRTLKVHWVYGATQFERATVEAIAQRFESALADLTAACAARLAQRGGGATPGDYPLARAGGLTQAALERVPLDLRTIDDIYPLSPMQHGILFHSLFAPEQSTYVNQLVATLIEPDVQRLRAAFEATVPRHDILRTSFTPVEATPMQLVHRQARMPVEILDWRERGADAHDAFESWLSADRARGFDLTSPPLMRVALIRITDDAWRLVWTRHHLLLDGWSTARFFADVLRDYIEPLRPQPFAAPAKTRYRDFIAWLAARDSESERAFWLQRLALLEEPTLVAERESASHREPQHFTRRESLDAATMARLTDIARRLKITVNTMVQGAWALALQRMTHHTAVAFGATVAGRPDALPDVDTVLGLFINTLPVITAPLPQRRASAWLHDLQRDNAAAAEHAHTPLYEIQQWAGQGGGALFDTLLVFENYPVDEAWQGRDERALKLRELRNIEATDFALTLVIEAGATLTIDYGYDAAQLDETRVAALHRAFATCLAGLIADPDAPLGTISISTADDLTTLARINSTTHVWPHAQQQALHRQFEQKALASPDAIALEFVDSQGHTQQMTYGELDANADRVAASLIEAGVRADTAVALCVERSFDMVVALIGVLKAGAAYLPIDPDYPADRIAYLLGDAKPAVVLIQPHLLERIAAAVDSTRTKVLTVDALRGADFTLSAPVAVSPDQLAYLIYTSGSTGKPKGAGNTHRALANRIAWMQDAYRLDANDVVLHKTPFGFDVSVWEFVWPLAVGAKLAIAAPGDHRDPARLVAAIETHRVTTLHFVPSMLAAFVAHLEDFHAAVRCASVERIVASGEALAPELVARVAKQLPHARLYNLYGPTEAAIDVSHWTCGAPDADAASVPIGHPIANVQLHVLDAALQPLPQGAIGELYLGGVGLARGYLGRAALTAERFVPDPFSHGARLYRTGDLARRRADGALDYLGRMDTQVKLRGQRVEPGEIEALLRAAPGVHDAVVIVRDEQLIGYVARGADNALDTQALLDDLRAQLPSYMVPSYLIAMDALPVTPNGKCDRHALPAPVRGTASENAVSVAATETERELAGIWRRVLRVDAIGRDDDFFALGGHSLLATQANAQANLHWTLILPLRTLFDERTLQRCAAAIDRALAERGAHGAGDTASAIDALLDEFELQ</sequence>
<dbReference type="CDD" id="cd05930">
    <property type="entry name" value="A_NRPS"/>
    <property type="match status" value="1"/>
</dbReference>
<proteinExistence type="predicted"/>
<dbReference type="Pfam" id="PF00668">
    <property type="entry name" value="Condensation"/>
    <property type="match status" value="3"/>
</dbReference>
<evidence type="ECO:0000256" key="2">
    <source>
        <dbReference type="ARBA" id="ARBA00022553"/>
    </source>
</evidence>
<dbReference type="NCBIfam" id="TIGR01720">
    <property type="entry name" value="NRPS-para261"/>
    <property type="match status" value="1"/>
</dbReference>
<dbReference type="Gene3D" id="3.40.50.12780">
    <property type="entry name" value="N-terminal domain of ligase-like"/>
    <property type="match status" value="1"/>
</dbReference>
<dbReference type="InterPro" id="IPR023213">
    <property type="entry name" value="CAT-like_dom_sf"/>
</dbReference>
<protein>
    <submittedName>
        <fullName evidence="5">Amino acid adenylation domain-containing protein</fullName>
    </submittedName>
</protein>
<dbReference type="InterPro" id="IPR036736">
    <property type="entry name" value="ACP-like_sf"/>
</dbReference>
<reference evidence="5 6" key="1">
    <citation type="journal article" date="2024" name="Chem. Sci.">
        <title>Discovery of megapolipeptins by genome mining of a Burkholderiales bacteria collection.</title>
        <authorList>
            <person name="Paulo B.S."/>
            <person name="Recchia M.J.J."/>
            <person name="Lee S."/>
            <person name="Fergusson C.H."/>
            <person name="Romanowski S.B."/>
            <person name="Hernandez A."/>
            <person name="Krull N."/>
            <person name="Liu D.Y."/>
            <person name="Cavanagh H."/>
            <person name="Bos A."/>
            <person name="Gray C.A."/>
            <person name="Murphy B.T."/>
            <person name="Linington R.G."/>
            <person name="Eustaquio A.S."/>
        </authorList>
    </citation>
    <scope>NUCLEOTIDE SEQUENCE [LARGE SCALE GENOMIC DNA]</scope>
    <source>
        <strain evidence="5 6">RL17-350-BIC-A</strain>
    </source>
</reference>
<dbReference type="NCBIfam" id="NF003417">
    <property type="entry name" value="PRK04813.1"/>
    <property type="match status" value="3"/>
</dbReference>
<keyword evidence="3" id="KW-0677">Repeat</keyword>
<feature type="domain" description="Carrier" evidence="4">
    <location>
        <begin position="524"/>
        <end position="600"/>
    </location>
</feature>
<dbReference type="InterPro" id="IPR042099">
    <property type="entry name" value="ANL_N_sf"/>
</dbReference>
<dbReference type="InterPro" id="IPR020806">
    <property type="entry name" value="PKS_PP-bd"/>
</dbReference>
<dbReference type="Pfam" id="PF00550">
    <property type="entry name" value="PP-binding"/>
    <property type="match status" value="3"/>
</dbReference>
<dbReference type="InterPro" id="IPR010071">
    <property type="entry name" value="AA_adenyl_dom"/>
</dbReference>
<dbReference type="SUPFAM" id="SSF52777">
    <property type="entry name" value="CoA-dependent acyltransferases"/>
    <property type="match status" value="6"/>
</dbReference>
<dbReference type="CDD" id="cd19531">
    <property type="entry name" value="LCL_NRPS-like"/>
    <property type="match status" value="1"/>
</dbReference>
<feature type="domain" description="Carrier" evidence="4">
    <location>
        <begin position="3128"/>
        <end position="3203"/>
    </location>
</feature>
<dbReference type="Gene3D" id="3.30.300.30">
    <property type="match status" value="3"/>
</dbReference>
<dbReference type="InterPro" id="IPR010060">
    <property type="entry name" value="NRPS_synth"/>
</dbReference>
<evidence type="ECO:0000313" key="5">
    <source>
        <dbReference type="EMBL" id="MFM0001774.1"/>
    </source>
</evidence>
<keyword evidence="1" id="KW-0596">Phosphopantetheine</keyword>
<accession>A0ABW9APE1</accession>
<dbReference type="EMBL" id="JAQQEZ010000007">
    <property type="protein sequence ID" value="MFM0001774.1"/>
    <property type="molecule type" value="Genomic_DNA"/>
</dbReference>
<evidence type="ECO:0000256" key="1">
    <source>
        <dbReference type="ARBA" id="ARBA00022450"/>
    </source>
</evidence>
<dbReference type="SUPFAM" id="SSF47336">
    <property type="entry name" value="ACP-like"/>
    <property type="match status" value="3"/>
</dbReference>
<dbReference type="Gene3D" id="3.30.559.30">
    <property type="entry name" value="Nonribosomal peptide synthetase, condensation domain"/>
    <property type="match status" value="3"/>
</dbReference>
<dbReference type="InterPro" id="IPR009081">
    <property type="entry name" value="PP-bd_ACP"/>
</dbReference>
<keyword evidence="2" id="KW-0597">Phosphoprotein</keyword>
<dbReference type="RefSeq" id="WP_408177243.1">
    <property type="nucleotide sequence ID" value="NZ_JAQQEZ010000007.1"/>
</dbReference>
<evidence type="ECO:0000256" key="3">
    <source>
        <dbReference type="ARBA" id="ARBA00022737"/>
    </source>
</evidence>
<dbReference type="InterPro" id="IPR020845">
    <property type="entry name" value="AMP-binding_CS"/>
</dbReference>
<dbReference type="SMART" id="SM00823">
    <property type="entry name" value="PKS_PP"/>
    <property type="match status" value="2"/>
</dbReference>
<dbReference type="PROSITE" id="PS00455">
    <property type="entry name" value="AMP_BINDING"/>
    <property type="match status" value="3"/>
</dbReference>
<dbReference type="InterPro" id="IPR045851">
    <property type="entry name" value="AMP-bd_C_sf"/>
</dbReference>
<dbReference type="Gene3D" id="3.30.559.10">
    <property type="entry name" value="Chloramphenicol acetyltransferase-like domain"/>
    <property type="match status" value="3"/>
</dbReference>
<dbReference type="Proteomes" id="UP001629230">
    <property type="component" value="Unassembled WGS sequence"/>
</dbReference>
<dbReference type="PANTHER" id="PTHR45527">
    <property type="entry name" value="NONRIBOSOMAL PEPTIDE SYNTHETASE"/>
    <property type="match status" value="1"/>
</dbReference>
<dbReference type="NCBIfam" id="TIGR01733">
    <property type="entry name" value="AA-adenyl-dom"/>
    <property type="match status" value="3"/>
</dbReference>
<keyword evidence="6" id="KW-1185">Reference proteome</keyword>
<dbReference type="SUPFAM" id="SSF56801">
    <property type="entry name" value="Acetyl-CoA synthetase-like"/>
    <property type="match status" value="3"/>
</dbReference>
<dbReference type="PROSITE" id="PS50075">
    <property type="entry name" value="CARRIER"/>
    <property type="match status" value="3"/>
</dbReference>
<gene>
    <name evidence="5" type="ORF">PQR57_12155</name>
</gene>
<dbReference type="CDD" id="cd19543">
    <property type="entry name" value="DCL_NRPS"/>
    <property type="match status" value="1"/>
</dbReference>
<name>A0ABW9APE1_9BURK</name>
<comment type="caution">
    <text evidence="5">The sequence shown here is derived from an EMBL/GenBank/DDBJ whole genome shotgun (WGS) entry which is preliminary data.</text>
</comment>
<evidence type="ECO:0000259" key="4">
    <source>
        <dbReference type="PROSITE" id="PS50075"/>
    </source>
</evidence>
<dbReference type="Gene3D" id="3.40.50.980">
    <property type="match status" value="4"/>
</dbReference>
<evidence type="ECO:0000313" key="6">
    <source>
        <dbReference type="Proteomes" id="UP001629230"/>
    </source>
</evidence>
<dbReference type="InterPro" id="IPR001242">
    <property type="entry name" value="Condensation_dom"/>
</dbReference>
<dbReference type="Pfam" id="PF13193">
    <property type="entry name" value="AMP-binding_C"/>
    <property type="match status" value="2"/>
</dbReference>
<dbReference type="InterPro" id="IPR025110">
    <property type="entry name" value="AMP-bd_C"/>
</dbReference>